<dbReference type="InterPro" id="IPR000571">
    <property type="entry name" value="Znf_CCCH"/>
</dbReference>
<dbReference type="EMBL" id="CAMXCT010002196">
    <property type="protein sequence ID" value="CAI3996350.1"/>
    <property type="molecule type" value="Genomic_DNA"/>
</dbReference>
<dbReference type="SMART" id="SM00715">
    <property type="entry name" value="LA"/>
    <property type="match status" value="1"/>
</dbReference>
<evidence type="ECO:0000256" key="5">
    <source>
        <dbReference type="PROSITE-ProRule" id="PRU00332"/>
    </source>
</evidence>
<reference evidence="11" key="2">
    <citation type="submission" date="2024-04" db="EMBL/GenBank/DDBJ databases">
        <authorList>
            <person name="Chen Y."/>
            <person name="Shah S."/>
            <person name="Dougan E. K."/>
            <person name="Thang M."/>
            <person name="Chan C."/>
        </authorList>
    </citation>
    <scope>NUCLEOTIDE SEQUENCE [LARGE SCALE GENOMIC DNA]</scope>
</reference>
<dbReference type="EMBL" id="CAMXCT020002196">
    <property type="protein sequence ID" value="CAL1149725.1"/>
    <property type="molecule type" value="Genomic_DNA"/>
</dbReference>
<dbReference type="Gene3D" id="3.30.420.10">
    <property type="entry name" value="Ribonuclease H-like superfamily/Ribonuclease H"/>
    <property type="match status" value="1"/>
</dbReference>
<dbReference type="OrthoDB" id="439183at2759"/>
<feature type="region of interest" description="Disordered" evidence="7">
    <location>
        <begin position="675"/>
        <end position="710"/>
    </location>
</feature>
<keyword evidence="4 5" id="KW-0694">RNA-binding</keyword>
<feature type="compositionally biased region" description="Low complexity" evidence="7">
    <location>
        <begin position="1404"/>
        <end position="1416"/>
    </location>
</feature>
<dbReference type="EMBL" id="CAMXCT030002196">
    <property type="protein sequence ID" value="CAL4783662.1"/>
    <property type="molecule type" value="Genomic_DNA"/>
</dbReference>
<feature type="compositionally biased region" description="Basic and acidic residues" evidence="7">
    <location>
        <begin position="831"/>
        <end position="843"/>
    </location>
</feature>
<dbReference type="InterPro" id="IPR037151">
    <property type="entry name" value="AlkB-like_sf"/>
</dbReference>
<feature type="domain" description="HTH La-type RNA-binding" evidence="9">
    <location>
        <begin position="592"/>
        <end position="684"/>
    </location>
</feature>
<dbReference type="PANTHER" id="PTHR23044">
    <property type="entry name" value="3'-5' EXONUCLEASE ERI1-RELATED"/>
    <property type="match status" value="1"/>
</dbReference>
<dbReference type="Gene3D" id="2.60.120.590">
    <property type="entry name" value="Alpha-ketoglutarate-dependent dioxygenase AlkB-like"/>
    <property type="match status" value="1"/>
</dbReference>
<dbReference type="InterPro" id="IPR036390">
    <property type="entry name" value="WH_DNA-bd_sf"/>
</dbReference>
<feature type="compositionally biased region" description="Basic and acidic residues" evidence="7">
    <location>
        <begin position="675"/>
        <end position="691"/>
    </location>
</feature>
<evidence type="ECO:0000259" key="9">
    <source>
        <dbReference type="PROSITE" id="PS50961"/>
    </source>
</evidence>
<dbReference type="InterPro" id="IPR002921">
    <property type="entry name" value="Fungal_lipase-type"/>
</dbReference>
<keyword evidence="13" id="KW-1185">Reference proteome</keyword>
<dbReference type="SUPFAM" id="SSF51197">
    <property type="entry name" value="Clavaminate synthase-like"/>
    <property type="match status" value="1"/>
</dbReference>
<keyword evidence="6" id="KW-0862">Zinc</keyword>
<dbReference type="SUPFAM" id="SSF46785">
    <property type="entry name" value="Winged helix' DNA-binding domain"/>
    <property type="match status" value="1"/>
</dbReference>
<evidence type="ECO:0000259" key="8">
    <source>
        <dbReference type="PROSITE" id="PS50103"/>
    </source>
</evidence>
<dbReference type="InterPro" id="IPR036397">
    <property type="entry name" value="RNaseH_sf"/>
</dbReference>
<keyword evidence="6" id="KW-0479">Metal-binding</keyword>
<gene>
    <name evidence="10" type="ORF">C1SCF055_LOCUS22838</name>
</gene>
<dbReference type="SUPFAM" id="SSF53474">
    <property type="entry name" value="alpha/beta-Hydrolases"/>
    <property type="match status" value="1"/>
</dbReference>
<dbReference type="Gene3D" id="1.10.10.10">
    <property type="entry name" value="Winged helix-like DNA-binding domain superfamily/Winged helix DNA-binding domain"/>
    <property type="match status" value="1"/>
</dbReference>
<dbReference type="Proteomes" id="UP001152797">
    <property type="component" value="Unassembled WGS sequence"/>
</dbReference>
<comment type="caution">
    <text evidence="10">The sequence shown here is derived from an EMBL/GenBank/DDBJ whole genome shotgun (WGS) entry which is preliminary data.</text>
</comment>
<keyword evidence="3 12" id="KW-0269">Exonuclease</keyword>
<evidence type="ECO:0000256" key="4">
    <source>
        <dbReference type="ARBA" id="ARBA00022884"/>
    </source>
</evidence>
<dbReference type="InterPro" id="IPR012337">
    <property type="entry name" value="RNaseH-like_sf"/>
</dbReference>
<keyword evidence="1" id="KW-0540">Nuclease</keyword>
<dbReference type="PROSITE" id="PS50103">
    <property type="entry name" value="ZF_C3H1"/>
    <property type="match status" value="1"/>
</dbReference>
<evidence type="ECO:0000256" key="2">
    <source>
        <dbReference type="ARBA" id="ARBA00022801"/>
    </source>
</evidence>
<evidence type="ECO:0000313" key="12">
    <source>
        <dbReference type="EMBL" id="CAL4783662.1"/>
    </source>
</evidence>
<organism evidence="10">
    <name type="scientific">Cladocopium goreaui</name>
    <dbReference type="NCBI Taxonomy" id="2562237"/>
    <lineage>
        <taxon>Eukaryota</taxon>
        <taxon>Sar</taxon>
        <taxon>Alveolata</taxon>
        <taxon>Dinophyceae</taxon>
        <taxon>Suessiales</taxon>
        <taxon>Symbiodiniaceae</taxon>
        <taxon>Cladocopium</taxon>
    </lineage>
</organism>
<feature type="region of interest" description="Disordered" evidence="7">
    <location>
        <begin position="287"/>
        <end position="323"/>
    </location>
</feature>
<dbReference type="GO" id="GO:0008270">
    <property type="term" value="F:zinc ion binding"/>
    <property type="evidence" value="ECO:0007669"/>
    <property type="project" value="UniProtKB-KW"/>
</dbReference>
<keyword evidence="2" id="KW-0378">Hydrolase</keyword>
<dbReference type="Pfam" id="PF01764">
    <property type="entry name" value="Lipase_3"/>
    <property type="match status" value="1"/>
</dbReference>
<dbReference type="InterPro" id="IPR029058">
    <property type="entry name" value="AB_hydrolase_fold"/>
</dbReference>
<name>A0A9P1G3D3_9DINO</name>
<evidence type="ECO:0000256" key="3">
    <source>
        <dbReference type="ARBA" id="ARBA00022839"/>
    </source>
</evidence>
<dbReference type="InterPro" id="IPR006630">
    <property type="entry name" value="La_HTH"/>
</dbReference>
<protein>
    <submittedName>
        <fullName evidence="12">Uncharacterized exonuclease domain-containing protein At3g15140</fullName>
    </submittedName>
</protein>
<feature type="domain" description="C3H1-type" evidence="8">
    <location>
        <begin position="718"/>
        <end position="744"/>
    </location>
</feature>
<dbReference type="InterPro" id="IPR047201">
    <property type="entry name" value="ERI-1_3'hExo-like"/>
</dbReference>
<feature type="zinc finger region" description="C3H1-type" evidence="6">
    <location>
        <begin position="718"/>
        <end position="744"/>
    </location>
</feature>
<feature type="region of interest" description="Disordered" evidence="7">
    <location>
        <begin position="824"/>
        <end position="843"/>
    </location>
</feature>
<evidence type="ECO:0000313" key="11">
    <source>
        <dbReference type="EMBL" id="CAL1149725.1"/>
    </source>
</evidence>
<evidence type="ECO:0000313" key="10">
    <source>
        <dbReference type="EMBL" id="CAI3996350.1"/>
    </source>
</evidence>
<evidence type="ECO:0000256" key="6">
    <source>
        <dbReference type="PROSITE-ProRule" id="PRU00723"/>
    </source>
</evidence>
<dbReference type="PANTHER" id="PTHR23044:SF61">
    <property type="entry name" value="3'-5' EXORIBONUCLEASE 1-RELATED"/>
    <property type="match status" value="1"/>
</dbReference>
<dbReference type="PROSITE" id="PS50961">
    <property type="entry name" value="HTH_LA"/>
    <property type="match status" value="1"/>
</dbReference>
<reference evidence="10" key="1">
    <citation type="submission" date="2022-10" db="EMBL/GenBank/DDBJ databases">
        <authorList>
            <person name="Chen Y."/>
            <person name="Dougan E. K."/>
            <person name="Chan C."/>
            <person name="Rhodes N."/>
            <person name="Thang M."/>
        </authorList>
    </citation>
    <scope>NUCLEOTIDE SEQUENCE</scope>
</reference>
<feature type="region of interest" description="Disordered" evidence="7">
    <location>
        <begin position="1402"/>
        <end position="1423"/>
    </location>
</feature>
<sequence length="1565" mass="175992">MSLTVENDHATVVRVKNGFHSPAAGGYCDLKLFLLIAHDKPEDGAIVGSKVTYETVQKAKCDAPEESAGSSILRPLPEKIRNEIGRFDRGRHANPDALENDAFYLPGLNCSPDDMSVFDRLMIELDFKDCWLETGMKFSRQICIGDEHTLATAPTYRALVERVSKVFGVRVVRTLVNLYRDGTDWCNLHSDQYHQGGYPIDLTVGATFGDPRRLVWVEKSNTRHKIELPQLNGDVFAFSDKINSTWRHMIPQEGPDCGPRISVIVWCDRHKSTADWMGALGSFPHMLHHNPKKNGNDYEAQPGSRPRRRRAAPSMGPIRPQRLQSLEDDELEEAVDSAQKALTLQGAQQVFAILRGIKLIENRTWAIPKGWYALHAGAQMINDERAKRTLEAWPEAPPEEELPHRAIAGLIYIDQIRKPQECKRGYIWARGPICNVISRAVELPRPVRCRGDRGLWELGTLKDRIRSELARFGYVSDPFESNDGLDKEVNEFAVSVARLPTFKKVRDVVFLIEKKREGIAATRSNETTSKLSHASLVSTEVQTEETRLAQGICGVSETGATFTSTFSLGLDETLPEHGESEILCDDEEKKASNSASQTGQLVCAQVEYYFSDENLHRDKFFCDLIARDSAGWVSLAPIMQCNKIKAFNISEDEVLEAVQASEWLEIKNRHVRRRIPFEPRNSQKGEGREGANPKGKGKGSKGSKGNSQDLARAAPVVDPSGPCGYFMAGYCNHGDSCLTQHSVPYAMAIRHEWLNPGDPSARKELQSAAAKILGEGQARDLFTRVFSHKIQIKAVKGKDPATASNATCATNISDLGFEWSTGSTGVDTEAPAEKAHRWSRRYRPESEADVPTVTPAHKAHQVPKIRYFLVFDLEGKYEIIEFPVLLFDAVAGCEIGRFQKFVSPKDLFKGCPLTDTPAEPFPAVLEEFNSWLKKMVGKGLREMGTDSSDMVFVTCGDWDCKHVKTQCKIWDVPTPWAFSRWINIKRSYHDHYGGEFRGMKSMLARLRLLDKDGFVQATTLLLKKACAQSKLPIDPCRLEELVAARLSKWVYCTDGISEPIPELPGVSLSAGCVSEELQTGSVRVALVTAELPGDHKTLFVVFKGTSYLLDVVNWNMEHDYEVIGDGNHFMHKGAAGIMRNLLFMKVKPDSDFARRLDEAYKDGVRNFVLAGHSLGGMYAMAGMYFAFQDLQNLLPERCRLRGDARKLLRSIRCVTFGSPMCFGADSPSDEFKFASFEAFAKERAVNFINGGDPCPRAWSVSDPRDIVREAAEYLKEQAKERNMVSGRIAAKVIQAATSAFLAREDTNHLVGSSQGFKHVSTIRLLSREDREQMHWKRDFCLTRRGFEDHIMAKYCDLLFDACYATEPTCHVYNDDEYGTKLIVTRVRPSFVQRLLWSNSASEVQAAPSEPQEPQEPQQEHEAGPSLQDLLNALDADKLDSEGKPVAEALASYKSKVISQGHFHLGARWLSMEDPIDRELVVNAIHKYQNTWPDSLEAKGRLQMSLREAQLLLLALDAYKTQKERQIDIPRARTWHLRRFSASDVQLSQGFWRRPLHFRPWRRSER</sequence>
<dbReference type="Gene3D" id="3.40.50.1820">
    <property type="entry name" value="alpha/beta hydrolase"/>
    <property type="match status" value="1"/>
</dbReference>
<dbReference type="SUPFAM" id="SSF53098">
    <property type="entry name" value="Ribonuclease H-like"/>
    <property type="match status" value="1"/>
</dbReference>
<dbReference type="InterPro" id="IPR051274">
    <property type="entry name" value="3-5_Exoribonuclease"/>
</dbReference>
<dbReference type="InterPro" id="IPR036388">
    <property type="entry name" value="WH-like_DNA-bd_sf"/>
</dbReference>
<dbReference type="Pfam" id="PF05383">
    <property type="entry name" value="La"/>
    <property type="match status" value="1"/>
</dbReference>
<dbReference type="GO" id="GO:0000175">
    <property type="term" value="F:3'-5'-RNA exonuclease activity"/>
    <property type="evidence" value="ECO:0007669"/>
    <property type="project" value="InterPro"/>
</dbReference>
<dbReference type="GO" id="GO:0003723">
    <property type="term" value="F:RNA binding"/>
    <property type="evidence" value="ECO:0007669"/>
    <property type="project" value="UniProtKB-UniRule"/>
</dbReference>
<accession>A0A9P1G3D3</accession>
<proteinExistence type="predicted"/>
<dbReference type="CDD" id="cd06133">
    <property type="entry name" value="ERI-1_3'hExo_like"/>
    <property type="match status" value="1"/>
</dbReference>
<keyword evidence="6" id="KW-0863">Zinc-finger</keyword>
<evidence type="ECO:0000256" key="1">
    <source>
        <dbReference type="ARBA" id="ARBA00022722"/>
    </source>
</evidence>
<dbReference type="GO" id="GO:0006629">
    <property type="term" value="P:lipid metabolic process"/>
    <property type="evidence" value="ECO:0007669"/>
    <property type="project" value="InterPro"/>
</dbReference>
<dbReference type="CDD" id="cd07323">
    <property type="entry name" value="LAM"/>
    <property type="match status" value="1"/>
</dbReference>
<evidence type="ECO:0000313" key="13">
    <source>
        <dbReference type="Proteomes" id="UP001152797"/>
    </source>
</evidence>
<evidence type="ECO:0000256" key="7">
    <source>
        <dbReference type="SAM" id="MobiDB-lite"/>
    </source>
</evidence>